<dbReference type="InterPro" id="IPR009097">
    <property type="entry name" value="Cyclic_Pdiesterase"/>
</dbReference>
<protein>
    <recommendedName>
        <fullName evidence="3">2'-5' RNA ligase</fullName>
    </recommendedName>
</protein>
<dbReference type="STRING" id="1172194.WQQ_37850"/>
<dbReference type="SUPFAM" id="SSF55144">
    <property type="entry name" value="LigT-like"/>
    <property type="match status" value="1"/>
</dbReference>
<accession>I8T3V3</accession>
<name>I8T3V3_9GAMM</name>
<evidence type="ECO:0008006" key="3">
    <source>
        <dbReference type="Google" id="ProtNLM"/>
    </source>
</evidence>
<proteinExistence type="predicted"/>
<keyword evidence="2" id="KW-1185">Reference proteome</keyword>
<gene>
    <name evidence="1" type="ORF">WQQ_37850</name>
</gene>
<evidence type="ECO:0000313" key="1">
    <source>
        <dbReference type="EMBL" id="EIT68590.1"/>
    </source>
</evidence>
<sequence length="213" mass="23752">MHPAAATMIAPFRCRLQENQTMASESRLLFMILPPAEIREALSAAFERTGLMSELGDALFAPTNWHQSVSDRYADIAANRERLRDAGAAVRAAPFLMSFERLGSRGKTAGVDLHWEFQSRRKKVDGLIQLIDTLNARLAEQQMDAGGGHTPHITVSYRAPRVLETTELGTPVLWRVEDFVLARGGGFPYRYEVLDRWPLTGVPQTASGQQLLF</sequence>
<evidence type="ECO:0000313" key="2">
    <source>
        <dbReference type="Proteomes" id="UP000003704"/>
    </source>
</evidence>
<organism evidence="1 2">
    <name type="scientific">Hydrocarboniphaga effusa AP103</name>
    <dbReference type="NCBI Taxonomy" id="1172194"/>
    <lineage>
        <taxon>Bacteria</taxon>
        <taxon>Pseudomonadati</taxon>
        <taxon>Pseudomonadota</taxon>
        <taxon>Gammaproteobacteria</taxon>
        <taxon>Nevskiales</taxon>
        <taxon>Nevskiaceae</taxon>
        <taxon>Hydrocarboniphaga</taxon>
    </lineage>
</organism>
<dbReference type="Proteomes" id="UP000003704">
    <property type="component" value="Unassembled WGS sequence"/>
</dbReference>
<dbReference type="AlphaFoldDB" id="I8T3V3"/>
<reference evidence="1 2" key="1">
    <citation type="journal article" date="2012" name="J. Bacteriol.">
        <title>Genome Sequence of n-Alkane-Degrading Hydrocarboniphaga effusa Strain AP103T (ATCC BAA-332T).</title>
        <authorList>
            <person name="Chang H.K."/>
            <person name="Zylstra G.J."/>
            <person name="Chae J.C."/>
        </authorList>
    </citation>
    <scope>NUCLEOTIDE SEQUENCE [LARGE SCALE GENOMIC DNA]</scope>
    <source>
        <strain evidence="1 2">AP103</strain>
    </source>
</reference>
<comment type="caution">
    <text evidence="1">The sequence shown here is derived from an EMBL/GenBank/DDBJ whole genome shotgun (WGS) entry which is preliminary data.</text>
</comment>
<dbReference type="Gene3D" id="3.90.1140.10">
    <property type="entry name" value="Cyclic phosphodiesterase"/>
    <property type="match status" value="1"/>
</dbReference>
<dbReference type="EMBL" id="AKGD01000003">
    <property type="protein sequence ID" value="EIT68590.1"/>
    <property type="molecule type" value="Genomic_DNA"/>
</dbReference>